<dbReference type="InterPro" id="IPR028250">
    <property type="entry name" value="DsbDN"/>
</dbReference>
<protein>
    <recommendedName>
        <fullName evidence="2">Thiol:disulfide interchange protein DsbD N-terminal domain-containing protein</fullName>
    </recommendedName>
</protein>
<evidence type="ECO:0000313" key="3">
    <source>
        <dbReference type="EMBL" id="OLP58797.1"/>
    </source>
</evidence>
<comment type="caution">
    <text evidence="3">The sequence shown here is derived from an EMBL/GenBank/DDBJ whole genome shotgun (WGS) entry which is preliminary data.</text>
</comment>
<dbReference type="AlphaFoldDB" id="A0A1Q9ATN5"/>
<keyword evidence="1" id="KW-0732">Signal</keyword>
<accession>A0A1Q9ATN5</accession>
<proteinExistence type="predicted"/>
<evidence type="ECO:0000259" key="2">
    <source>
        <dbReference type="Pfam" id="PF11412"/>
    </source>
</evidence>
<feature type="chain" id="PRO_5012435234" description="Thiol:disulfide interchange protein DsbD N-terminal domain-containing protein" evidence="1">
    <location>
        <begin position="20"/>
        <end position="264"/>
    </location>
</feature>
<evidence type="ECO:0000313" key="4">
    <source>
        <dbReference type="Proteomes" id="UP000186364"/>
    </source>
</evidence>
<gene>
    <name evidence="3" type="ORF">BJF93_17655</name>
</gene>
<keyword evidence="4" id="KW-1185">Reference proteome</keyword>
<feature type="signal peptide" evidence="1">
    <location>
        <begin position="1"/>
        <end position="19"/>
    </location>
</feature>
<dbReference type="Pfam" id="PF11412">
    <property type="entry name" value="DsbD_N"/>
    <property type="match status" value="1"/>
</dbReference>
<reference evidence="3 4" key="1">
    <citation type="submission" date="2016-09" db="EMBL/GenBank/DDBJ databases">
        <title>Rhizobium sp. nov., a novel species isolated from the rice rhizosphere.</title>
        <authorList>
            <person name="Zhao J."/>
            <person name="Zhang X."/>
        </authorList>
    </citation>
    <scope>NUCLEOTIDE SEQUENCE [LARGE SCALE GENOMIC DNA]</scope>
    <source>
        <strain evidence="3 4">1.7048</strain>
    </source>
</reference>
<evidence type="ECO:0000256" key="1">
    <source>
        <dbReference type="SAM" id="SignalP"/>
    </source>
</evidence>
<dbReference type="Proteomes" id="UP000186364">
    <property type="component" value="Unassembled WGS sequence"/>
</dbReference>
<name>A0A1Q9ATN5_9HYPH</name>
<dbReference type="EMBL" id="MKIP01000057">
    <property type="protein sequence ID" value="OLP58797.1"/>
    <property type="molecule type" value="Genomic_DNA"/>
</dbReference>
<organism evidence="3 4">
    <name type="scientific">Xaviernesmea oryzae</name>
    <dbReference type="NCBI Taxonomy" id="464029"/>
    <lineage>
        <taxon>Bacteria</taxon>
        <taxon>Pseudomonadati</taxon>
        <taxon>Pseudomonadota</taxon>
        <taxon>Alphaproteobacteria</taxon>
        <taxon>Hyphomicrobiales</taxon>
        <taxon>Rhizobiaceae</taxon>
        <taxon>Rhizobium/Agrobacterium group</taxon>
        <taxon>Xaviernesmea</taxon>
    </lineage>
</organism>
<sequence length="264" mass="27641">MAALASLAAAFFMPASTNAAQSNSVQVEGAEIRLVVSPPEEDGRIPAILAIRLAPGWKTYWVDPGASGLPPELVITDPGLHFEGLRFPAPRAFVEGTARSFGYDTDVALPLRLSASAGAAVPRVTAQVMLGVCKEICIPVQATLQADLTSAAAASPLDRARISLAEDKLPARPRDGFRMERAQETKEGLTLMLQVPEGPAPQLFLSSSVGVTFGPIRIVPLGAGHYRADVALRLPKGMAQARQAGIDAVLVSGGEAVEAPLVFD</sequence>
<feature type="domain" description="Thiol:disulfide interchange protein DsbD N-terminal" evidence="2">
    <location>
        <begin position="43"/>
        <end position="146"/>
    </location>
</feature>